<dbReference type="GO" id="GO:1990072">
    <property type="term" value="C:TRAPPIII protein complex"/>
    <property type="evidence" value="ECO:0007669"/>
    <property type="project" value="TreeGrafter"/>
</dbReference>
<keyword evidence="3" id="KW-1185">Reference proteome</keyword>
<comment type="caution">
    <text evidence="2">The sequence shown here is derived from an EMBL/GenBank/DDBJ whole genome shotgun (WGS) entry which is preliminary data.</text>
</comment>
<proteinExistence type="predicted"/>
<dbReference type="PANTHER" id="PTHR13134">
    <property type="entry name" value="TRAFFICKING PROTEIN PARTICLE COMPLEX SUBUNIT 13"/>
    <property type="match status" value="1"/>
</dbReference>
<accession>A0AAV6HTA8</accession>
<evidence type="ECO:0000313" key="3">
    <source>
        <dbReference type="Proteomes" id="UP000823749"/>
    </source>
</evidence>
<organism evidence="2 3">
    <name type="scientific">Rhododendron griersonianum</name>
    <dbReference type="NCBI Taxonomy" id="479676"/>
    <lineage>
        <taxon>Eukaryota</taxon>
        <taxon>Viridiplantae</taxon>
        <taxon>Streptophyta</taxon>
        <taxon>Embryophyta</taxon>
        <taxon>Tracheophyta</taxon>
        <taxon>Spermatophyta</taxon>
        <taxon>Magnoliopsida</taxon>
        <taxon>eudicotyledons</taxon>
        <taxon>Gunneridae</taxon>
        <taxon>Pentapetalae</taxon>
        <taxon>asterids</taxon>
        <taxon>Ericales</taxon>
        <taxon>Ericaceae</taxon>
        <taxon>Ericoideae</taxon>
        <taxon>Rhodoreae</taxon>
        <taxon>Rhododendron</taxon>
    </lineage>
</organism>
<reference evidence="2 3" key="1">
    <citation type="submission" date="2020-08" db="EMBL/GenBank/DDBJ databases">
        <title>Plant Genome Project.</title>
        <authorList>
            <person name="Zhang R.-G."/>
        </authorList>
    </citation>
    <scope>NUCLEOTIDE SEQUENCE [LARGE SCALE GENOMIC DNA]</scope>
    <source>
        <strain evidence="2">WSP0</strain>
        <tissue evidence="2">Leaf</tissue>
    </source>
</reference>
<dbReference type="InterPro" id="IPR010378">
    <property type="entry name" value="TRAPPC13"/>
</dbReference>
<dbReference type="Pfam" id="PF23643">
    <property type="entry name" value="TRAPPC13_C"/>
    <property type="match status" value="1"/>
</dbReference>
<dbReference type="PANTHER" id="PTHR13134:SF3">
    <property type="entry name" value="TRAFFICKING PROTEIN PARTICLE COMPLEX SUBUNIT 13"/>
    <property type="match status" value="1"/>
</dbReference>
<dbReference type="EMBL" id="JACTNZ010000013">
    <property type="protein sequence ID" value="KAG5516884.1"/>
    <property type="molecule type" value="Genomic_DNA"/>
</dbReference>
<evidence type="ECO:0000313" key="2">
    <source>
        <dbReference type="EMBL" id="KAG5516884.1"/>
    </source>
</evidence>
<dbReference type="InterPro" id="IPR055428">
    <property type="entry name" value="TRAPPC13_C"/>
</dbReference>
<evidence type="ECO:0000259" key="1">
    <source>
        <dbReference type="Pfam" id="PF23643"/>
    </source>
</evidence>
<gene>
    <name evidence="2" type="ORF">RHGRI_037572</name>
</gene>
<name>A0AAV6HTA8_9ERIC</name>
<protein>
    <recommendedName>
        <fullName evidence="1">Trafficking protein particle complex subunit 13 C-terminal domain-containing protein</fullName>
    </recommendedName>
</protein>
<dbReference type="AlphaFoldDB" id="A0AAV6HTA8"/>
<feature type="domain" description="Trafficking protein particle complex subunit 13 C-terminal" evidence="1">
    <location>
        <begin position="8"/>
        <end position="59"/>
    </location>
</feature>
<sequence>MNFDANVQALPQVEAYSSTIFQLNLIATRLGVQKITGITVFDTTEKRTYDSLSDLEIFVDSDQLVKSTMTGSTLGANLVPILDAH</sequence>
<dbReference type="Proteomes" id="UP000823749">
    <property type="component" value="Chromosome 13"/>
</dbReference>